<dbReference type="FunFam" id="3.30.40.10:FF:000111">
    <property type="entry name" value="Anaphase-promoting complex subunit 11"/>
    <property type="match status" value="1"/>
</dbReference>
<dbReference type="GO" id="GO:0051301">
    <property type="term" value="P:cell division"/>
    <property type="evidence" value="ECO:0007669"/>
    <property type="project" value="UniProtKB-KW"/>
</dbReference>
<name>W6MMZ9_9ASCO</name>
<dbReference type="CDD" id="cd16456">
    <property type="entry name" value="RING-H2_APC11"/>
    <property type="match status" value="1"/>
</dbReference>
<organism evidence="15 16">
    <name type="scientific">Kuraishia capsulata CBS 1993</name>
    <dbReference type="NCBI Taxonomy" id="1382522"/>
    <lineage>
        <taxon>Eukaryota</taxon>
        <taxon>Fungi</taxon>
        <taxon>Dikarya</taxon>
        <taxon>Ascomycota</taxon>
        <taxon>Saccharomycotina</taxon>
        <taxon>Pichiomycetes</taxon>
        <taxon>Pichiales</taxon>
        <taxon>Pichiaceae</taxon>
        <taxon>Kuraishia</taxon>
    </lineage>
</organism>
<dbReference type="GO" id="GO:0097602">
    <property type="term" value="F:cullin family protein binding"/>
    <property type="evidence" value="ECO:0007669"/>
    <property type="project" value="InterPro"/>
</dbReference>
<protein>
    <recommendedName>
        <fullName evidence="4">Anaphase-promoting complex subunit 11</fullName>
    </recommendedName>
</protein>
<comment type="similarity">
    <text evidence="3">Belongs to the RING-box family.</text>
</comment>
<dbReference type="PROSITE" id="PS50089">
    <property type="entry name" value="ZF_RING_2"/>
    <property type="match status" value="1"/>
</dbReference>
<gene>
    <name evidence="15" type="ORF">KUCA_T00002359001</name>
</gene>
<evidence type="ECO:0000256" key="1">
    <source>
        <dbReference type="ARBA" id="ARBA00004123"/>
    </source>
</evidence>
<dbReference type="InterPro" id="IPR013083">
    <property type="entry name" value="Znf_RING/FYVE/PHD"/>
</dbReference>
<dbReference type="AlphaFoldDB" id="W6MMZ9"/>
<keyword evidence="7 13" id="KW-0863">Zinc-finger</keyword>
<dbReference type="GO" id="GO:0005680">
    <property type="term" value="C:anaphase-promoting complex"/>
    <property type="evidence" value="ECO:0007669"/>
    <property type="project" value="InterPro"/>
</dbReference>
<dbReference type="PANTHER" id="PTHR11210">
    <property type="entry name" value="RING BOX"/>
    <property type="match status" value="1"/>
</dbReference>
<dbReference type="STRING" id="1382522.W6MMZ9"/>
<comment type="pathway">
    <text evidence="2">Protein modification; protein ubiquitination.</text>
</comment>
<evidence type="ECO:0000256" key="5">
    <source>
        <dbReference type="ARBA" id="ARBA00022618"/>
    </source>
</evidence>
<dbReference type="InterPro" id="IPR001841">
    <property type="entry name" value="Znf_RING"/>
</dbReference>
<keyword evidence="9" id="KW-0833">Ubl conjugation pathway</keyword>
<evidence type="ECO:0000313" key="16">
    <source>
        <dbReference type="Proteomes" id="UP000019384"/>
    </source>
</evidence>
<keyword evidence="6" id="KW-0479">Metal-binding</keyword>
<reference evidence="15" key="1">
    <citation type="submission" date="2013-12" db="EMBL/GenBank/DDBJ databases">
        <authorList>
            <person name="Genoscope - CEA"/>
        </authorList>
    </citation>
    <scope>NUCLEOTIDE SEQUENCE</scope>
    <source>
        <strain evidence="15">CBS 1993</strain>
    </source>
</reference>
<proteinExistence type="inferred from homology"/>
<feature type="domain" description="RING-type" evidence="14">
    <location>
        <begin position="35"/>
        <end position="78"/>
    </location>
</feature>
<dbReference type="HOGENOM" id="CLU_1482202_0_0_1"/>
<evidence type="ECO:0000256" key="6">
    <source>
        <dbReference type="ARBA" id="ARBA00022723"/>
    </source>
</evidence>
<dbReference type="GO" id="GO:0061630">
    <property type="term" value="F:ubiquitin protein ligase activity"/>
    <property type="evidence" value="ECO:0007669"/>
    <property type="project" value="InterPro"/>
</dbReference>
<dbReference type="SMART" id="SM00184">
    <property type="entry name" value="RING"/>
    <property type="match status" value="1"/>
</dbReference>
<evidence type="ECO:0000256" key="9">
    <source>
        <dbReference type="ARBA" id="ARBA00022786"/>
    </source>
</evidence>
<evidence type="ECO:0000256" key="3">
    <source>
        <dbReference type="ARBA" id="ARBA00009273"/>
    </source>
</evidence>
<keyword evidence="10" id="KW-0862">Zinc</keyword>
<evidence type="ECO:0000256" key="4">
    <source>
        <dbReference type="ARBA" id="ARBA00013928"/>
    </source>
</evidence>
<accession>W6MMZ9</accession>
<dbReference type="InterPro" id="IPR024991">
    <property type="entry name" value="RING-H2_APC11"/>
</dbReference>
<dbReference type="InterPro" id="IPR051031">
    <property type="entry name" value="RING-box_E3_Ubiquitin_Ligase"/>
</dbReference>
<keyword evidence="8" id="KW-0498">Mitosis</keyword>
<dbReference type="Proteomes" id="UP000019384">
    <property type="component" value="Unassembled WGS sequence"/>
</dbReference>
<sequence length="182" mass="20283">MKIKINNWHAVYAWHWDVSEDEVCGICRVSFDGTCPACKFPGDDCPLVVGECQHSFHMHCILKWLETPTAKGLCPMCRQAFTVKGDHVNFQIPAVPRDVNSDAGSKHRNRIANCGSLLVNLRFANRITADSIIGSAEEIPKWTTWDTPDGWPLGHHHLALHRTCMAAQQVCAAPVALKTLKE</sequence>
<dbReference type="GeneID" id="34519781"/>
<evidence type="ECO:0000256" key="11">
    <source>
        <dbReference type="ARBA" id="ARBA00023242"/>
    </source>
</evidence>
<dbReference type="OrthoDB" id="1681166at2759"/>
<evidence type="ECO:0000256" key="13">
    <source>
        <dbReference type="PROSITE-ProRule" id="PRU00175"/>
    </source>
</evidence>
<reference evidence="15" key="2">
    <citation type="submission" date="2014-02" db="EMBL/GenBank/DDBJ databases">
        <title>Complete DNA sequence of /Kuraishia capsulata/ illustrates novel genomic features among budding yeasts (/Saccharomycotina/).</title>
        <authorList>
            <person name="Morales L."/>
            <person name="Noel B."/>
            <person name="Porcel B."/>
            <person name="Marcet-Houben M."/>
            <person name="Hullo M-F."/>
            <person name="Sacerdot C."/>
            <person name="Tekaia F."/>
            <person name="Leh-Louis V."/>
            <person name="Despons L."/>
            <person name="Khanna V."/>
            <person name="Aury J-M."/>
            <person name="Barbe V."/>
            <person name="Couloux A."/>
            <person name="Labadie K."/>
            <person name="Pelletier E."/>
            <person name="Souciet J-L."/>
            <person name="Boekhout T."/>
            <person name="Gabaldon T."/>
            <person name="Wincker P."/>
            <person name="Dujon B."/>
        </authorList>
    </citation>
    <scope>NUCLEOTIDE SEQUENCE</scope>
    <source>
        <strain evidence="15">CBS 1993</strain>
    </source>
</reference>
<dbReference type="Gene3D" id="3.30.40.10">
    <property type="entry name" value="Zinc/RING finger domain, C3HC4 (zinc finger)"/>
    <property type="match status" value="1"/>
</dbReference>
<evidence type="ECO:0000256" key="7">
    <source>
        <dbReference type="ARBA" id="ARBA00022771"/>
    </source>
</evidence>
<dbReference type="Pfam" id="PF12861">
    <property type="entry name" value="zf-ANAPC11"/>
    <property type="match status" value="1"/>
</dbReference>
<evidence type="ECO:0000256" key="10">
    <source>
        <dbReference type="ARBA" id="ARBA00022833"/>
    </source>
</evidence>
<keyword evidence="16" id="KW-1185">Reference proteome</keyword>
<evidence type="ECO:0000256" key="8">
    <source>
        <dbReference type="ARBA" id="ARBA00022776"/>
    </source>
</evidence>
<comment type="subcellular location">
    <subcellularLocation>
        <location evidence="1">Nucleus</location>
    </subcellularLocation>
</comment>
<dbReference type="EMBL" id="HG793127">
    <property type="protein sequence ID" value="CDK26387.1"/>
    <property type="molecule type" value="Genomic_DNA"/>
</dbReference>
<keyword evidence="12" id="KW-0131">Cell cycle</keyword>
<evidence type="ECO:0000256" key="12">
    <source>
        <dbReference type="ARBA" id="ARBA00023306"/>
    </source>
</evidence>
<keyword evidence="5" id="KW-0132">Cell division</keyword>
<keyword evidence="11" id="KW-0539">Nucleus</keyword>
<evidence type="ECO:0000256" key="2">
    <source>
        <dbReference type="ARBA" id="ARBA00004906"/>
    </source>
</evidence>
<dbReference type="RefSeq" id="XP_022458393.1">
    <property type="nucleotide sequence ID" value="XM_022602605.1"/>
</dbReference>
<evidence type="ECO:0000313" key="15">
    <source>
        <dbReference type="EMBL" id="CDK26387.1"/>
    </source>
</evidence>
<evidence type="ECO:0000259" key="14">
    <source>
        <dbReference type="PROSITE" id="PS50089"/>
    </source>
</evidence>
<dbReference type="GO" id="GO:0031145">
    <property type="term" value="P:anaphase-promoting complex-dependent catabolic process"/>
    <property type="evidence" value="ECO:0007669"/>
    <property type="project" value="InterPro"/>
</dbReference>
<dbReference type="SUPFAM" id="SSF57850">
    <property type="entry name" value="RING/U-box"/>
    <property type="match status" value="1"/>
</dbReference>
<dbReference type="GO" id="GO:0008270">
    <property type="term" value="F:zinc ion binding"/>
    <property type="evidence" value="ECO:0007669"/>
    <property type="project" value="UniProtKB-KW"/>
</dbReference>